<gene>
    <name evidence="1" type="ORF">B0H67DRAFT_591211</name>
</gene>
<organism evidence="1 2">
    <name type="scientific">Lasiosphaeris hirsuta</name>
    <dbReference type="NCBI Taxonomy" id="260670"/>
    <lineage>
        <taxon>Eukaryota</taxon>
        <taxon>Fungi</taxon>
        <taxon>Dikarya</taxon>
        <taxon>Ascomycota</taxon>
        <taxon>Pezizomycotina</taxon>
        <taxon>Sordariomycetes</taxon>
        <taxon>Sordariomycetidae</taxon>
        <taxon>Sordariales</taxon>
        <taxon>Lasiosphaeriaceae</taxon>
        <taxon>Lasiosphaeris</taxon>
    </lineage>
</organism>
<dbReference type="AlphaFoldDB" id="A0AA40DKP8"/>
<dbReference type="EMBL" id="JAUKUA010000007">
    <property type="protein sequence ID" value="KAK0704362.1"/>
    <property type="molecule type" value="Genomic_DNA"/>
</dbReference>
<accession>A0AA40DKP8</accession>
<reference evidence="1" key="1">
    <citation type="submission" date="2023-06" db="EMBL/GenBank/DDBJ databases">
        <title>Genome-scale phylogeny and comparative genomics of the fungal order Sordariales.</title>
        <authorList>
            <consortium name="Lawrence Berkeley National Laboratory"/>
            <person name="Hensen N."/>
            <person name="Bonometti L."/>
            <person name="Westerberg I."/>
            <person name="Brannstrom I.O."/>
            <person name="Guillou S."/>
            <person name="Cros-Aarteil S."/>
            <person name="Calhoun S."/>
            <person name="Haridas S."/>
            <person name="Kuo A."/>
            <person name="Mondo S."/>
            <person name="Pangilinan J."/>
            <person name="Riley R."/>
            <person name="Labutti K."/>
            <person name="Andreopoulos B."/>
            <person name="Lipzen A."/>
            <person name="Chen C."/>
            <person name="Yanf M."/>
            <person name="Daum C."/>
            <person name="Ng V."/>
            <person name="Clum A."/>
            <person name="Steindorff A."/>
            <person name="Ohm R."/>
            <person name="Martin F."/>
            <person name="Silar P."/>
            <person name="Natvig D."/>
            <person name="Lalanne C."/>
            <person name="Gautier V."/>
            <person name="Ament-Velasquez S.L."/>
            <person name="Kruys A."/>
            <person name="Hutchinson M.I."/>
            <person name="Powell A.J."/>
            <person name="Barry K."/>
            <person name="Miller A.N."/>
            <person name="Grigoriev I.V."/>
            <person name="Debuchy R."/>
            <person name="Gladieux P."/>
            <person name="Thoren M.H."/>
            <person name="Johannesson H."/>
        </authorList>
    </citation>
    <scope>NUCLEOTIDE SEQUENCE</scope>
    <source>
        <strain evidence="1">SMH4607-1</strain>
    </source>
</reference>
<evidence type="ECO:0000313" key="1">
    <source>
        <dbReference type="EMBL" id="KAK0704362.1"/>
    </source>
</evidence>
<name>A0AA40DKP8_9PEZI</name>
<keyword evidence="2" id="KW-1185">Reference proteome</keyword>
<proteinExistence type="predicted"/>
<protein>
    <submittedName>
        <fullName evidence="1">Uncharacterized protein</fullName>
    </submittedName>
</protein>
<sequence>MSIATQHQATPSTICDATFSLNLFPRSKHSNDRPPPLSESKPLYQRHPIKQSAAMLPMAPSTEPTLPHHQNYGPSVLHHCRCYKPLHVQPTPAQRFKSRYLTLWLPEDRIVRQSVAYVVGATSAHTDRPNQALQDSQRCINLPAAPKSATACNMRSPIDFVPNPSPVLHGRPAEPPSQSCSIDRQAQHARTSQLLVFGQLPTNNLAPGQERLQPELAN</sequence>
<evidence type="ECO:0000313" key="2">
    <source>
        <dbReference type="Proteomes" id="UP001172102"/>
    </source>
</evidence>
<dbReference type="Proteomes" id="UP001172102">
    <property type="component" value="Unassembled WGS sequence"/>
</dbReference>
<comment type="caution">
    <text evidence="1">The sequence shown here is derived from an EMBL/GenBank/DDBJ whole genome shotgun (WGS) entry which is preliminary data.</text>
</comment>